<dbReference type="RefSeq" id="WP_345139500.1">
    <property type="nucleotide sequence ID" value="NZ_BAABDU010000002.1"/>
</dbReference>
<sequence>MSYTIYHKSQALMGYLIALFMLGVPSLFRLSHLAIEGIVLYSAAGACLVNSFVTRNETGFIKLLPIKLHQLLYVLIGLFLAISPWLLGFSHRIFIPHLVLGLGSIVHGLKGRFEFESKKVKEWRY</sequence>
<dbReference type="Pfam" id="PF03779">
    <property type="entry name" value="SPW"/>
    <property type="match status" value="1"/>
</dbReference>
<organism evidence="3 4">
    <name type="scientific">Flavobacterium ginsengiterrae</name>
    <dbReference type="NCBI Taxonomy" id="871695"/>
    <lineage>
        <taxon>Bacteria</taxon>
        <taxon>Pseudomonadati</taxon>
        <taxon>Bacteroidota</taxon>
        <taxon>Flavobacteriia</taxon>
        <taxon>Flavobacteriales</taxon>
        <taxon>Flavobacteriaceae</taxon>
        <taxon>Flavobacterium</taxon>
    </lineage>
</organism>
<feature type="domain" description="SPW repeat-containing integral membrane" evidence="2">
    <location>
        <begin position="12"/>
        <end position="108"/>
    </location>
</feature>
<evidence type="ECO:0000256" key="1">
    <source>
        <dbReference type="SAM" id="Phobius"/>
    </source>
</evidence>
<dbReference type="InterPro" id="IPR005530">
    <property type="entry name" value="SPW"/>
</dbReference>
<keyword evidence="4" id="KW-1185">Reference proteome</keyword>
<comment type="caution">
    <text evidence="3">The sequence shown here is derived from an EMBL/GenBank/DDBJ whole genome shotgun (WGS) entry which is preliminary data.</text>
</comment>
<evidence type="ECO:0000313" key="4">
    <source>
        <dbReference type="Proteomes" id="UP001500748"/>
    </source>
</evidence>
<keyword evidence="1" id="KW-0812">Transmembrane</keyword>
<proteinExistence type="predicted"/>
<gene>
    <name evidence="3" type="ORF">GCM10022423_03800</name>
</gene>
<dbReference type="Proteomes" id="UP001500748">
    <property type="component" value="Unassembled WGS sequence"/>
</dbReference>
<feature type="transmembrane region" description="Helical" evidence="1">
    <location>
        <begin position="34"/>
        <end position="54"/>
    </location>
</feature>
<keyword evidence="1" id="KW-0472">Membrane</keyword>
<feature type="transmembrane region" description="Helical" evidence="1">
    <location>
        <begin position="12"/>
        <end position="28"/>
    </location>
</feature>
<evidence type="ECO:0000313" key="3">
    <source>
        <dbReference type="EMBL" id="GAA3756824.1"/>
    </source>
</evidence>
<protein>
    <submittedName>
        <fullName evidence="3">SPW repeat protein</fullName>
    </submittedName>
</protein>
<evidence type="ECO:0000259" key="2">
    <source>
        <dbReference type="Pfam" id="PF03779"/>
    </source>
</evidence>
<dbReference type="EMBL" id="BAABDU010000002">
    <property type="protein sequence ID" value="GAA3756824.1"/>
    <property type="molecule type" value="Genomic_DNA"/>
</dbReference>
<name>A0ABP7G7Z6_9FLAO</name>
<keyword evidence="1" id="KW-1133">Transmembrane helix</keyword>
<accession>A0ABP7G7Z6</accession>
<feature type="transmembrane region" description="Helical" evidence="1">
    <location>
        <begin position="66"/>
        <end position="87"/>
    </location>
</feature>
<reference evidence="4" key="1">
    <citation type="journal article" date="2019" name="Int. J. Syst. Evol. Microbiol.">
        <title>The Global Catalogue of Microorganisms (GCM) 10K type strain sequencing project: providing services to taxonomists for standard genome sequencing and annotation.</title>
        <authorList>
            <consortium name="The Broad Institute Genomics Platform"/>
            <consortium name="The Broad Institute Genome Sequencing Center for Infectious Disease"/>
            <person name="Wu L."/>
            <person name="Ma J."/>
        </authorList>
    </citation>
    <scope>NUCLEOTIDE SEQUENCE [LARGE SCALE GENOMIC DNA]</scope>
    <source>
        <strain evidence="4">JCM 17337</strain>
    </source>
</reference>